<accession>A0ABP3V6L9</accession>
<evidence type="ECO:0000256" key="3">
    <source>
        <dbReference type="ARBA" id="ARBA00023163"/>
    </source>
</evidence>
<dbReference type="RefSeq" id="WP_141289789.1">
    <property type="nucleotide sequence ID" value="NZ_BAAAEW010000009.1"/>
</dbReference>
<dbReference type="EMBL" id="BAAAEW010000009">
    <property type="protein sequence ID" value="GAA0749680.1"/>
    <property type="molecule type" value="Genomic_DNA"/>
</dbReference>
<keyword evidence="3" id="KW-0804">Transcription</keyword>
<evidence type="ECO:0000259" key="4">
    <source>
        <dbReference type="PROSITE" id="PS01124"/>
    </source>
</evidence>
<dbReference type="Pfam" id="PF12833">
    <property type="entry name" value="HTH_18"/>
    <property type="match status" value="1"/>
</dbReference>
<keyword evidence="6" id="KW-1185">Reference proteome</keyword>
<feature type="domain" description="HTH araC/xylS-type" evidence="4">
    <location>
        <begin position="203"/>
        <end position="301"/>
    </location>
</feature>
<dbReference type="SUPFAM" id="SSF46689">
    <property type="entry name" value="Homeodomain-like"/>
    <property type="match status" value="2"/>
</dbReference>
<sequence length="315" mass="35503">MSLKPVTPRVVRPELEHELARSPDLGYEASSEVGFVRCLAHGYPTPHARWHYHDEYELHLITSTSGKLFVGDWIGPFQPGQLVLTGPRLPHNWVSMDLPAGGVEQRDLVIQFSHEPLVRTAETIPELREVLPLLERAKNGIEFFGLSERAESHWQRVKSSRGLRRLTAFCDCLADLAACTDYRLLSSVQLQSTGDDASLAHVHAVVSRITGHLADEHSAAALAAELGMSESRFSRFFRRATGNTFTDFVNRIRVNRACQLLMDSDRLVTHICFEVGFNNVANFNRRFLDIKGMTPTEFRRQAGQRFGVLPEGRRS</sequence>
<name>A0ABP3V6L9_9BURK</name>
<dbReference type="Gene3D" id="1.10.10.60">
    <property type="entry name" value="Homeodomain-like"/>
    <property type="match status" value="2"/>
</dbReference>
<evidence type="ECO:0000256" key="2">
    <source>
        <dbReference type="ARBA" id="ARBA00023125"/>
    </source>
</evidence>
<dbReference type="InterPro" id="IPR009057">
    <property type="entry name" value="Homeodomain-like_sf"/>
</dbReference>
<dbReference type="SUPFAM" id="SSF51215">
    <property type="entry name" value="Regulatory protein AraC"/>
    <property type="match status" value="1"/>
</dbReference>
<protein>
    <submittedName>
        <fullName evidence="5">AraC family transcriptional regulator</fullName>
    </submittedName>
</protein>
<dbReference type="PANTHER" id="PTHR43280">
    <property type="entry name" value="ARAC-FAMILY TRANSCRIPTIONAL REGULATOR"/>
    <property type="match status" value="1"/>
</dbReference>
<keyword evidence="2" id="KW-0238">DNA-binding</keyword>
<organism evidence="5 6">
    <name type="scientific">Ideonella azotifigens</name>
    <dbReference type="NCBI Taxonomy" id="513160"/>
    <lineage>
        <taxon>Bacteria</taxon>
        <taxon>Pseudomonadati</taxon>
        <taxon>Pseudomonadota</taxon>
        <taxon>Betaproteobacteria</taxon>
        <taxon>Burkholderiales</taxon>
        <taxon>Sphaerotilaceae</taxon>
        <taxon>Ideonella</taxon>
    </lineage>
</organism>
<evidence type="ECO:0000313" key="5">
    <source>
        <dbReference type="EMBL" id="GAA0749680.1"/>
    </source>
</evidence>
<dbReference type="InterPro" id="IPR018060">
    <property type="entry name" value="HTH_AraC"/>
</dbReference>
<keyword evidence="1" id="KW-0805">Transcription regulation</keyword>
<dbReference type="CDD" id="cd06976">
    <property type="entry name" value="cupin_MtlR-like_N"/>
    <property type="match status" value="1"/>
</dbReference>
<evidence type="ECO:0000313" key="6">
    <source>
        <dbReference type="Proteomes" id="UP001500279"/>
    </source>
</evidence>
<dbReference type="PANTHER" id="PTHR43280:SF27">
    <property type="entry name" value="TRANSCRIPTIONAL REGULATOR MTLR"/>
    <property type="match status" value="1"/>
</dbReference>
<evidence type="ECO:0000256" key="1">
    <source>
        <dbReference type="ARBA" id="ARBA00023015"/>
    </source>
</evidence>
<dbReference type="PROSITE" id="PS01124">
    <property type="entry name" value="HTH_ARAC_FAMILY_2"/>
    <property type="match status" value="1"/>
</dbReference>
<dbReference type="SMART" id="SM00342">
    <property type="entry name" value="HTH_ARAC"/>
    <property type="match status" value="1"/>
</dbReference>
<comment type="caution">
    <text evidence="5">The sequence shown here is derived from an EMBL/GenBank/DDBJ whole genome shotgun (WGS) entry which is preliminary data.</text>
</comment>
<dbReference type="InterPro" id="IPR037923">
    <property type="entry name" value="HTH-like"/>
</dbReference>
<proteinExistence type="predicted"/>
<reference evidence="6" key="1">
    <citation type="journal article" date="2019" name="Int. J. Syst. Evol. Microbiol.">
        <title>The Global Catalogue of Microorganisms (GCM) 10K type strain sequencing project: providing services to taxonomists for standard genome sequencing and annotation.</title>
        <authorList>
            <consortium name="The Broad Institute Genomics Platform"/>
            <consortium name="The Broad Institute Genome Sequencing Center for Infectious Disease"/>
            <person name="Wu L."/>
            <person name="Ma J."/>
        </authorList>
    </citation>
    <scope>NUCLEOTIDE SEQUENCE [LARGE SCALE GENOMIC DNA]</scope>
    <source>
        <strain evidence="6">JCM 15503</strain>
    </source>
</reference>
<dbReference type="Proteomes" id="UP001500279">
    <property type="component" value="Unassembled WGS sequence"/>
</dbReference>
<gene>
    <name evidence="5" type="ORF">GCM10009107_20590</name>
</gene>